<evidence type="ECO:0008006" key="3">
    <source>
        <dbReference type="Google" id="ProtNLM"/>
    </source>
</evidence>
<keyword evidence="2" id="KW-1185">Reference proteome</keyword>
<protein>
    <recommendedName>
        <fullName evidence="3">Prolyl oligopeptidase family protein</fullName>
    </recommendedName>
</protein>
<organism evidence="1 2">
    <name type="scientific">Undibacterium aquatile</name>
    <dbReference type="NCBI Taxonomy" id="1537398"/>
    <lineage>
        <taxon>Bacteria</taxon>
        <taxon>Pseudomonadati</taxon>
        <taxon>Pseudomonadota</taxon>
        <taxon>Betaproteobacteria</taxon>
        <taxon>Burkholderiales</taxon>
        <taxon>Oxalobacteraceae</taxon>
        <taxon>Undibacterium</taxon>
    </lineage>
</organism>
<gene>
    <name evidence="1" type="ORF">H8K26_00350</name>
</gene>
<dbReference type="Gene3D" id="3.40.50.1820">
    <property type="entry name" value="alpha/beta hydrolase"/>
    <property type="match status" value="1"/>
</dbReference>
<reference evidence="1 2" key="1">
    <citation type="submission" date="2020-08" db="EMBL/GenBank/DDBJ databases">
        <title>Novel species isolated from subtropical streams in China.</title>
        <authorList>
            <person name="Lu H."/>
        </authorList>
    </citation>
    <scope>NUCLEOTIDE SEQUENCE [LARGE SCALE GENOMIC DNA]</scope>
    <source>
        <strain evidence="1 2">CCTCC AB 2015119</strain>
    </source>
</reference>
<sequence length="70" mass="7827">MDKICNSTLYAKALNEAGVPTEVHLFAKGGHAFGLRRNPHPISSWPTLVEHWLRNIEILPPLAPDLKSEQ</sequence>
<dbReference type="Proteomes" id="UP000637632">
    <property type="component" value="Unassembled WGS sequence"/>
</dbReference>
<proteinExistence type="predicted"/>
<dbReference type="InterPro" id="IPR029058">
    <property type="entry name" value="AB_hydrolase_fold"/>
</dbReference>
<dbReference type="SUPFAM" id="SSF53474">
    <property type="entry name" value="alpha/beta-Hydrolases"/>
    <property type="match status" value="1"/>
</dbReference>
<dbReference type="RefSeq" id="WP_190476516.1">
    <property type="nucleotide sequence ID" value="NZ_JACOFT010000001.1"/>
</dbReference>
<comment type="caution">
    <text evidence="1">The sequence shown here is derived from an EMBL/GenBank/DDBJ whole genome shotgun (WGS) entry which is preliminary data.</text>
</comment>
<evidence type="ECO:0000313" key="1">
    <source>
        <dbReference type="EMBL" id="MBC3809875.1"/>
    </source>
</evidence>
<accession>A0ABR6XBF1</accession>
<evidence type="ECO:0000313" key="2">
    <source>
        <dbReference type="Proteomes" id="UP000637632"/>
    </source>
</evidence>
<name>A0ABR6XBF1_9BURK</name>
<dbReference type="EMBL" id="JACOFT010000001">
    <property type="protein sequence ID" value="MBC3809875.1"/>
    <property type="molecule type" value="Genomic_DNA"/>
</dbReference>